<organism evidence="2 3">
    <name type="scientific">Xylanimonas ulmi</name>
    <dbReference type="NCBI Taxonomy" id="228973"/>
    <lineage>
        <taxon>Bacteria</taxon>
        <taxon>Bacillati</taxon>
        <taxon>Actinomycetota</taxon>
        <taxon>Actinomycetes</taxon>
        <taxon>Micrococcales</taxon>
        <taxon>Promicromonosporaceae</taxon>
        <taxon>Xylanimonas</taxon>
    </lineage>
</organism>
<keyword evidence="3" id="KW-1185">Reference proteome</keyword>
<dbReference type="RefSeq" id="WP_130414852.1">
    <property type="nucleotide sequence ID" value="NZ_SGWX01000001.1"/>
</dbReference>
<feature type="transmembrane region" description="Helical" evidence="1">
    <location>
        <begin position="249"/>
        <end position="271"/>
    </location>
</feature>
<evidence type="ECO:0000313" key="3">
    <source>
        <dbReference type="Proteomes" id="UP000293852"/>
    </source>
</evidence>
<dbReference type="AlphaFoldDB" id="A0A4Q7M6X8"/>
<proteinExistence type="predicted"/>
<keyword evidence="1" id="KW-0812">Transmembrane</keyword>
<feature type="transmembrane region" description="Helical" evidence="1">
    <location>
        <begin position="189"/>
        <end position="208"/>
    </location>
</feature>
<feature type="transmembrane region" description="Helical" evidence="1">
    <location>
        <begin position="163"/>
        <end position="183"/>
    </location>
</feature>
<comment type="caution">
    <text evidence="2">The sequence shown here is derived from an EMBL/GenBank/DDBJ whole genome shotgun (WGS) entry which is preliminary data.</text>
</comment>
<feature type="transmembrane region" description="Helical" evidence="1">
    <location>
        <begin position="215"/>
        <end position="237"/>
    </location>
</feature>
<reference evidence="2 3" key="1">
    <citation type="submission" date="2019-02" db="EMBL/GenBank/DDBJ databases">
        <title>Sequencing the genomes of 1000 actinobacteria strains.</title>
        <authorList>
            <person name="Klenk H.-P."/>
        </authorList>
    </citation>
    <scope>NUCLEOTIDE SEQUENCE [LARGE SCALE GENOMIC DNA]</scope>
    <source>
        <strain evidence="2 3">DSM 16932</strain>
    </source>
</reference>
<evidence type="ECO:0008006" key="4">
    <source>
        <dbReference type="Google" id="ProtNLM"/>
    </source>
</evidence>
<dbReference type="Proteomes" id="UP000293852">
    <property type="component" value="Unassembled WGS sequence"/>
</dbReference>
<sequence length="296" mass="29793">MSESVDVRGRRAGRPRRHVRDAAGPAAVLVGALIALSVVGAVLAGPAAHPWDSLASANLIHRDGLWRVMRGGVKWLTHPALGVAALLAAAHLVRGGRRRSAMVGLCAGGAGLVLAEAFKHGVIPFPDLLGQVPQRPVLSGHAAMVVAVAPVVLTALRRRRWATVLAVAVAAGVAASVVVAQWHLVSQGVLAQLTVAACVAVAAAVVRGGRPVDTFAVALGLVSLGLLAWAVGGVVLLDVTRPDAPQWAMALAGSALLAGAVAAAAASLDLATALDAVDAMADGADARPRPNPGQDD</sequence>
<evidence type="ECO:0000256" key="1">
    <source>
        <dbReference type="SAM" id="Phobius"/>
    </source>
</evidence>
<dbReference type="EMBL" id="SGWX01000001">
    <property type="protein sequence ID" value="RZS61849.1"/>
    <property type="molecule type" value="Genomic_DNA"/>
</dbReference>
<feature type="transmembrane region" description="Helical" evidence="1">
    <location>
        <begin position="21"/>
        <end position="44"/>
    </location>
</feature>
<keyword evidence="1" id="KW-1133">Transmembrane helix</keyword>
<keyword evidence="1" id="KW-0472">Membrane</keyword>
<feature type="transmembrane region" description="Helical" evidence="1">
    <location>
        <begin position="75"/>
        <end position="93"/>
    </location>
</feature>
<evidence type="ECO:0000313" key="2">
    <source>
        <dbReference type="EMBL" id="RZS61849.1"/>
    </source>
</evidence>
<name>A0A4Q7M6X8_9MICO</name>
<protein>
    <recommendedName>
        <fullName evidence="4">PAP2 superfamily protein</fullName>
    </recommendedName>
</protein>
<feature type="transmembrane region" description="Helical" evidence="1">
    <location>
        <begin position="100"/>
        <end position="118"/>
    </location>
</feature>
<feature type="transmembrane region" description="Helical" evidence="1">
    <location>
        <begin position="138"/>
        <end position="156"/>
    </location>
</feature>
<gene>
    <name evidence="2" type="ORF">EV386_2161</name>
</gene>
<accession>A0A4Q7M6X8</accession>